<organism evidence="1">
    <name type="scientific">bioreactor metagenome</name>
    <dbReference type="NCBI Taxonomy" id="1076179"/>
    <lineage>
        <taxon>unclassified sequences</taxon>
        <taxon>metagenomes</taxon>
        <taxon>ecological metagenomes</taxon>
    </lineage>
</organism>
<dbReference type="AlphaFoldDB" id="A0A645G681"/>
<protein>
    <submittedName>
        <fullName evidence="1">Uncharacterized protein</fullName>
    </submittedName>
</protein>
<dbReference type="EMBL" id="VSSQ01069439">
    <property type="protein sequence ID" value="MPN21450.1"/>
    <property type="molecule type" value="Genomic_DNA"/>
</dbReference>
<evidence type="ECO:0000313" key="1">
    <source>
        <dbReference type="EMBL" id="MPN21450.1"/>
    </source>
</evidence>
<accession>A0A645G681</accession>
<comment type="caution">
    <text evidence="1">The sequence shown here is derived from an EMBL/GenBank/DDBJ whole genome shotgun (WGS) entry which is preliminary data.</text>
</comment>
<gene>
    <name evidence="1" type="ORF">SDC9_168829</name>
</gene>
<reference evidence="1" key="1">
    <citation type="submission" date="2019-08" db="EMBL/GenBank/DDBJ databases">
        <authorList>
            <person name="Kucharzyk K."/>
            <person name="Murdoch R.W."/>
            <person name="Higgins S."/>
            <person name="Loffler F."/>
        </authorList>
    </citation>
    <scope>NUCLEOTIDE SEQUENCE</scope>
</reference>
<sequence>MDSAQIQLYPMQARTRFRSSGRTARLTIVNVRHARKGDRAADYACRCQVYRWLRQQSEFADSIDWIRCCGFV</sequence>
<name>A0A645G681_9ZZZZ</name>
<proteinExistence type="predicted"/>